<dbReference type="EMBL" id="CP001113">
    <property type="protein sequence ID" value="ACF62161.1"/>
    <property type="molecule type" value="Genomic_DNA"/>
</dbReference>
<dbReference type="Proteomes" id="UP000008824">
    <property type="component" value="Chromosome"/>
</dbReference>
<name>A0A0H3BPS8_SALNS</name>
<sequence>MAQYSFVKSAGGVLIPATPDAREFIDKKFRLGAVLYADFKQARNAAFHRKFFALLNLGFDYWQPSGGAISPADKKLVRGYVQLVAHYAGHEETLQELADQYLHEEAEKRASNISSVKSFEAFRAWVTIESGFYTEYQMPDGTSRKEPKSISFAKMDDIEFSQLYKSVLDVLWNYILYRTFPTQQAAENAAAQLFSYAA</sequence>
<evidence type="ECO:0000313" key="1">
    <source>
        <dbReference type="EMBL" id="ACF62161.1"/>
    </source>
</evidence>
<reference evidence="1 2" key="1">
    <citation type="journal article" date="2011" name="J. Bacteriol.">
        <title>Comparative genomics of 28 Salmonella enterica isolates: evidence for CRISPR-mediated adaptive sublineage evolution.</title>
        <authorList>
            <person name="Fricke W.F."/>
            <person name="Mammel M.K."/>
            <person name="McDermott P.F."/>
            <person name="Tartera C."/>
            <person name="White D.G."/>
            <person name="Leclerc J.E."/>
            <person name="Ravel J."/>
            <person name="Cebula T.A."/>
        </authorList>
    </citation>
    <scope>NUCLEOTIDE SEQUENCE [LARGE SCALE GENOMIC DNA]</scope>
    <source>
        <strain evidence="1 2">SL254</strain>
    </source>
</reference>
<accession>A0A0H3BPS8</accession>
<organism evidence="1 2">
    <name type="scientific">Salmonella newport (strain SL254)</name>
    <dbReference type="NCBI Taxonomy" id="423368"/>
    <lineage>
        <taxon>Bacteria</taxon>
        <taxon>Pseudomonadati</taxon>
        <taxon>Pseudomonadota</taxon>
        <taxon>Gammaproteobacteria</taxon>
        <taxon>Enterobacterales</taxon>
        <taxon>Enterobacteriaceae</taxon>
        <taxon>Salmonella</taxon>
    </lineage>
</organism>
<evidence type="ECO:0000313" key="2">
    <source>
        <dbReference type="Proteomes" id="UP000008824"/>
    </source>
</evidence>
<dbReference type="AlphaFoldDB" id="A0A0H3BPS8"/>
<gene>
    <name evidence="1" type="ordered locus">SNSL254_A1146</name>
</gene>
<dbReference type="Pfam" id="PF07105">
    <property type="entry name" value="DUF1367"/>
    <property type="match status" value="1"/>
</dbReference>
<dbReference type="KEGG" id="see:SNSL254_A1146"/>
<protein>
    <submittedName>
        <fullName evidence="1">Gifsy-2 prophage protein</fullName>
    </submittedName>
</protein>
<dbReference type="HOGENOM" id="CLU_096415_0_0_6"/>
<proteinExistence type="predicted"/>
<dbReference type="RefSeq" id="WP_000090037.1">
    <property type="nucleotide sequence ID" value="NC_011080.1"/>
</dbReference>
<dbReference type="InterPro" id="IPR009797">
    <property type="entry name" value="DUF1367"/>
</dbReference>